<organism evidence="2 3">
    <name type="scientific">Streptomyces glycanivorans</name>
    <dbReference type="NCBI Taxonomy" id="3033808"/>
    <lineage>
        <taxon>Bacteria</taxon>
        <taxon>Bacillati</taxon>
        <taxon>Actinomycetota</taxon>
        <taxon>Actinomycetes</taxon>
        <taxon>Kitasatosporales</taxon>
        <taxon>Streptomycetaceae</taxon>
        <taxon>Streptomyces</taxon>
    </lineage>
</organism>
<accession>A0ABY9JAU6</accession>
<reference evidence="2 3" key="1">
    <citation type="submission" date="2023-03" db="EMBL/GenBank/DDBJ databases">
        <title>Isolation and description of six Streptomyces strains from soil environments, able to metabolize different microbial glucans.</title>
        <authorList>
            <person name="Widen T."/>
            <person name="Larsbrink J."/>
        </authorList>
    </citation>
    <scope>NUCLEOTIDE SEQUENCE [LARGE SCALE GENOMIC DNA]</scope>
    <source>
        <strain evidence="2 3">Alt3</strain>
    </source>
</reference>
<proteinExistence type="predicted"/>
<keyword evidence="3" id="KW-1185">Reference proteome</keyword>
<dbReference type="Proteomes" id="UP001224433">
    <property type="component" value="Chromosome"/>
</dbReference>
<dbReference type="RefSeq" id="WP_306103111.1">
    <property type="nucleotide sequence ID" value="NZ_CP120983.1"/>
</dbReference>
<sequence length="162" mass="17525">MPTTTMLDQATAMIENAWGQPIEALEVLGARRPSEDPLLRCAMYTRAALAITDSAVTVHEDRLHALSRHGYVPDFYELDRITETAVKLRVAHAESRAYLQAIRRVVEAREAAAPEVESPAVRLAQAAVARSGQTRHAPGAVPEPSSPAEIVGPSVPTTGPRR</sequence>
<name>A0ABY9JAU6_9ACTN</name>
<evidence type="ECO:0000256" key="1">
    <source>
        <dbReference type="SAM" id="MobiDB-lite"/>
    </source>
</evidence>
<gene>
    <name evidence="2" type="ORF">P8A20_07170</name>
</gene>
<dbReference type="EMBL" id="CP120983">
    <property type="protein sequence ID" value="WLQ63388.1"/>
    <property type="molecule type" value="Genomic_DNA"/>
</dbReference>
<evidence type="ECO:0000313" key="2">
    <source>
        <dbReference type="EMBL" id="WLQ63388.1"/>
    </source>
</evidence>
<protein>
    <submittedName>
        <fullName evidence="2">Uncharacterized protein</fullName>
    </submittedName>
</protein>
<feature type="region of interest" description="Disordered" evidence="1">
    <location>
        <begin position="127"/>
        <end position="162"/>
    </location>
</feature>
<evidence type="ECO:0000313" key="3">
    <source>
        <dbReference type="Proteomes" id="UP001224433"/>
    </source>
</evidence>